<dbReference type="PANTHER" id="PTHR47934:SF6">
    <property type="entry name" value="MITOCHONDRIAL GROUP I INTRON SPLICING FACTOR CCM1-RELATED"/>
    <property type="match status" value="1"/>
</dbReference>
<dbReference type="GO" id="GO:0003729">
    <property type="term" value="F:mRNA binding"/>
    <property type="evidence" value="ECO:0007669"/>
    <property type="project" value="TreeGrafter"/>
</dbReference>
<dbReference type="EMBL" id="JAWHQM010000009">
    <property type="protein sequence ID" value="KAK5628609.1"/>
    <property type="molecule type" value="Genomic_DNA"/>
</dbReference>
<feature type="compositionally biased region" description="Low complexity" evidence="2">
    <location>
        <begin position="75"/>
        <end position="85"/>
    </location>
</feature>
<organism evidence="3 4">
    <name type="scientific">Xylaria bambusicola</name>
    <dbReference type="NCBI Taxonomy" id="326684"/>
    <lineage>
        <taxon>Eukaryota</taxon>
        <taxon>Fungi</taxon>
        <taxon>Dikarya</taxon>
        <taxon>Ascomycota</taxon>
        <taxon>Pezizomycotina</taxon>
        <taxon>Sordariomycetes</taxon>
        <taxon>Xylariomycetidae</taxon>
        <taxon>Xylariales</taxon>
        <taxon>Xylariaceae</taxon>
        <taxon>Xylaria</taxon>
    </lineage>
</organism>
<dbReference type="Proteomes" id="UP001305414">
    <property type="component" value="Unassembled WGS sequence"/>
</dbReference>
<dbReference type="Pfam" id="PF13041">
    <property type="entry name" value="PPR_2"/>
    <property type="match status" value="1"/>
</dbReference>
<proteinExistence type="predicted"/>
<evidence type="ECO:0000313" key="3">
    <source>
        <dbReference type="EMBL" id="KAK5628609.1"/>
    </source>
</evidence>
<feature type="compositionally biased region" description="Basic and acidic residues" evidence="2">
    <location>
        <begin position="48"/>
        <end position="62"/>
    </location>
</feature>
<dbReference type="NCBIfam" id="TIGR00756">
    <property type="entry name" value="PPR"/>
    <property type="match status" value="1"/>
</dbReference>
<gene>
    <name evidence="3" type="ORF">RRF57_004324</name>
</gene>
<comment type="caution">
    <text evidence="3">The sequence shown here is derived from an EMBL/GenBank/DDBJ whole genome shotgun (WGS) entry which is preliminary data.</text>
</comment>
<dbReference type="AlphaFoldDB" id="A0AAN7UW13"/>
<dbReference type="Pfam" id="PF13812">
    <property type="entry name" value="PPR_3"/>
    <property type="match status" value="1"/>
</dbReference>
<dbReference type="InterPro" id="IPR051114">
    <property type="entry name" value="Mito_RNA_Proc_CCM1"/>
</dbReference>
<feature type="repeat" description="PPR" evidence="1">
    <location>
        <begin position="719"/>
        <end position="753"/>
    </location>
</feature>
<dbReference type="GO" id="GO:0006396">
    <property type="term" value="P:RNA processing"/>
    <property type="evidence" value="ECO:0007669"/>
    <property type="project" value="TreeGrafter"/>
</dbReference>
<reference evidence="3 4" key="1">
    <citation type="submission" date="2023-10" db="EMBL/GenBank/DDBJ databases">
        <title>Draft genome sequence of Xylaria bambusicola isolate GMP-LS, the root and basal stem rot pathogen of sugarcane in Indonesia.</title>
        <authorList>
            <person name="Selvaraj P."/>
            <person name="Muralishankar V."/>
            <person name="Muruganantham S."/>
            <person name="Sp S."/>
            <person name="Haryani S."/>
            <person name="Lau K.J.X."/>
            <person name="Naqvi N.I."/>
        </authorList>
    </citation>
    <scope>NUCLEOTIDE SEQUENCE [LARGE SCALE GENOMIC DNA]</scope>
    <source>
        <strain evidence="3">GMP-LS</strain>
    </source>
</reference>
<evidence type="ECO:0000313" key="4">
    <source>
        <dbReference type="Proteomes" id="UP001305414"/>
    </source>
</evidence>
<evidence type="ECO:0000256" key="1">
    <source>
        <dbReference type="PROSITE-ProRule" id="PRU00708"/>
    </source>
</evidence>
<dbReference type="PROSITE" id="PS51375">
    <property type="entry name" value="PPR"/>
    <property type="match status" value="2"/>
</dbReference>
<dbReference type="Gene3D" id="1.25.40.10">
    <property type="entry name" value="Tetratricopeptide repeat domain"/>
    <property type="match status" value="2"/>
</dbReference>
<dbReference type="InterPro" id="IPR011990">
    <property type="entry name" value="TPR-like_helical_dom_sf"/>
</dbReference>
<evidence type="ECO:0000256" key="2">
    <source>
        <dbReference type="SAM" id="MobiDB-lite"/>
    </source>
</evidence>
<feature type="repeat" description="PPR" evidence="1">
    <location>
        <begin position="426"/>
        <end position="460"/>
    </location>
</feature>
<keyword evidence="4" id="KW-1185">Reference proteome</keyword>
<dbReference type="PANTHER" id="PTHR47934">
    <property type="entry name" value="PENTATRICOPEPTIDE REPEAT-CONTAINING PROTEIN PET309, MITOCHONDRIAL"/>
    <property type="match status" value="1"/>
</dbReference>
<name>A0AAN7UW13_9PEZI</name>
<dbReference type="GO" id="GO:0005739">
    <property type="term" value="C:mitochondrion"/>
    <property type="evidence" value="ECO:0007669"/>
    <property type="project" value="TreeGrafter"/>
</dbReference>
<accession>A0AAN7UW13</accession>
<dbReference type="GO" id="GO:0007005">
    <property type="term" value="P:mitochondrion organization"/>
    <property type="evidence" value="ECO:0007669"/>
    <property type="project" value="TreeGrafter"/>
</dbReference>
<dbReference type="InterPro" id="IPR002885">
    <property type="entry name" value="PPR_rpt"/>
</dbReference>
<feature type="region of interest" description="Disordered" evidence="2">
    <location>
        <begin position="45"/>
        <end position="87"/>
    </location>
</feature>
<sequence length="870" mass="97552">MPIPLACRICAARLARSSFRLLELNTSSLHTKVIPVQRPSHALTLGSRSDRAWKPESSEPHGPDGIFEGVSEGDSAPSLSSPALSRGRDDELLESAAYWNGEINKFVPRRTPAAQQLASLPVADNARELKTRILGAKGEYLFCHKDLVALYNLSHQEARHAVGQLERLLWGNLDLQVAAQRLDQYLAWKQGFATILSALENTKSDSQVETVSRTGDSAAVMTAWRRLEGDRRERHWPQIVLAVAHSDPYLLATLVESTFDPSWCPSYIVEDVLYLLERQRKRTPPRSRDYSVVQQEIKAVATFVLNKCPPRYLALEQTVLHSVLSTMSISELTQFFELLKTIEHPLHANTLLHLASRFAKSFDTKLNALDILDVLTEIPGFDLNSPAAASVCTSLLTLNENEPLPDEKAAPDLLFEFVIKKGLRPNLLGFSALMRNFCLRGHLDTAWKIFDLMLQHGLEPDRHVYSILLNGSKQSLDSACFESIFNIITARNDWSPILLNDFLGLLFRENESQTEQRRRQRKSNDAWRPMLQLYAKFFDLDPLQKFTLFPLDNMIGLRSVQPKYATTSVRLAESLMPLPDSRLLQPDSTTLSLMIGAHIRSLNTSKYVIRYYNTFVNMVKRKDPSALALLANHGTLMFDIFLRALLQFKETIRFAINEVQKSIKAANSEKQRYGVNLHHHPPSLHTWTILLNGLKNHKDTHGAVAVIDMMANVGGVKPNLSTWNALIQALAKIGNTGGVVKAIWSLEKAGFQPDEKTIKAFNMLPRPLKEKAIAQLGQIRKSLKSSLSTKALLQGSAANPSLSKGLSNGPVTIRYPKSTVPKTLKSLSKRYKTLDIQTIESRSKWRLKRRELRLSPQINSNSPIGAVSAV</sequence>
<evidence type="ECO:0008006" key="5">
    <source>
        <dbReference type="Google" id="ProtNLM"/>
    </source>
</evidence>
<protein>
    <recommendedName>
        <fullName evidence="5">Pentacotripeptide-repeat region of PRORP domain-containing protein</fullName>
    </recommendedName>
</protein>